<keyword evidence="2" id="KW-0472">Membrane</keyword>
<feature type="region of interest" description="Disordered" evidence="1">
    <location>
        <begin position="1"/>
        <end position="78"/>
    </location>
</feature>
<protein>
    <recommendedName>
        <fullName evidence="3">DUF7719 domain-containing protein</fullName>
    </recommendedName>
</protein>
<evidence type="ECO:0000313" key="4">
    <source>
        <dbReference type="EMBL" id="KAF2104870.1"/>
    </source>
</evidence>
<accession>A0A9P4INQ8</accession>
<evidence type="ECO:0000259" key="3">
    <source>
        <dbReference type="Pfam" id="PF24841"/>
    </source>
</evidence>
<gene>
    <name evidence="4" type="ORF">NA57DRAFT_71073</name>
</gene>
<reference evidence="4" key="1">
    <citation type="journal article" date="2020" name="Stud. Mycol.">
        <title>101 Dothideomycetes genomes: a test case for predicting lifestyles and emergence of pathogens.</title>
        <authorList>
            <person name="Haridas S."/>
            <person name="Albert R."/>
            <person name="Binder M."/>
            <person name="Bloem J."/>
            <person name="Labutti K."/>
            <person name="Salamov A."/>
            <person name="Andreopoulos B."/>
            <person name="Baker S."/>
            <person name="Barry K."/>
            <person name="Bills G."/>
            <person name="Bluhm B."/>
            <person name="Cannon C."/>
            <person name="Castanera R."/>
            <person name="Culley D."/>
            <person name="Daum C."/>
            <person name="Ezra D."/>
            <person name="Gonzalez J."/>
            <person name="Henrissat B."/>
            <person name="Kuo A."/>
            <person name="Liang C."/>
            <person name="Lipzen A."/>
            <person name="Lutzoni F."/>
            <person name="Magnuson J."/>
            <person name="Mondo S."/>
            <person name="Nolan M."/>
            <person name="Ohm R."/>
            <person name="Pangilinan J."/>
            <person name="Park H.-J."/>
            <person name="Ramirez L."/>
            <person name="Alfaro M."/>
            <person name="Sun H."/>
            <person name="Tritt A."/>
            <person name="Yoshinaga Y."/>
            <person name="Zwiers L.-H."/>
            <person name="Turgeon B."/>
            <person name="Goodwin S."/>
            <person name="Spatafora J."/>
            <person name="Crous P."/>
            <person name="Grigoriev I."/>
        </authorList>
    </citation>
    <scope>NUCLEOTIDE SEQUENCE</scope>
    <source>
        <strain evidence="4">CBS 133067</strain>
    </source>
</reference>
<dbReference type="Proteomes" id="UP000799772">
    <property type="component" value="Unassembled WGS sequence"/>
</dbReference>
<dbReference type="Pfam" id="PF24841">
    <property type="entry name" value="DUF7719"/>
    <property type="match status" value="1"/>
</dbReference>
<feature type="domain" description="DUF7719" evidence="3">
    <location>
        <begin position="156"/>
        <end position="223"/>
    </location>
</feature>
<feature type="transmembrane region" description="Helical" evidence="2">
    <location>
        <begin position="193"/>
        <end position="219"/>
    </location>
</feature>
<evidence type="ECO:0000256" key="2">
    <source>
        <dbReference type="SAM" id="Phobius"/>
    </source>
</evidence>
<dbReference type="InterPro" id="IPR056136">
    <property type="entry name" value="DUF7719"/>
</dbReference>
<feature type="transmembrane region" description="Helical" evidence="2">
    <location>
        <begin position="125"/>
        <end position="144"/>
    </location>
</feature>
<name>A0A9P4INQ8_9PEZI</name>
<keyword evidence="2" id="KW-0812">Transmembrane</keyword>
<dbReference type="OrthoDB" id="5597489at2759"/>
<sequence>MASTQQPKNRKERRAAERSGKSKDPDKIQTIDDIAMELPTRKRPDGKTLFELADERQAELDKDKPPEERRGPVRDKDGDWEFMSDEPLGAFGDAVLYGSSLSMLHFTLDVLVYNQYRQEIEWKEIAARWAVAVPILMLLVYMLHGTPSNRYLAIGKQVLFMGTSVVAGCYLVFSGNKHGYYAVMKRAPPVGTLWVWSVIEMQLGYAVPSLLAVGCYMWWHGLSAF</sequence>
<dbReference type="EMBL" id="ML978121">
    <property type="protein sequence ID" value="KAF2104870.1"/>
    <property type="molecule type" value="Genomic_DNA"/>
</dbReference>
<comment type="caution">
    <text evidence="4">The sequence shown here is derived from an EMBL/GenBank/DDBJ whole genome shotgun (WGS) entry which is preliminary data.</text>
</comment>
<keyword evidence="5" id="KW-1185">Reference proteome</keyword>
<feature type="transmembrane region" description="Helical" evidence="2">
    <location>
        <begin position="150"/>
        <end position="173"/>
    </location>
</feature>
<keyword evidence="2" id="KW-1133">Transmembrane helix</keyword>
<feature type="compositionally biased region" description="Basic and acidic residues" evidence="1">
    <location>
        <begin position="14"/>
        <end position="30"/>
    </location>
</feature>
<dbReference type="PANTHER" id="PTHR37846:SF1">
    <property type="entry name" value="DEACETYLASE-LIKE PROTEIN"/>
    <property type="match status" value="1"/>
</dbReference>
<dbReference type="PANTHER" id="PTHR37846">
    <property type="entry name" value="YALI0B21296P"/>
    <property type="match status" value="1"/>
</dbReference>
<dbReference type="AlphaFoldDB" id="A0A9P4INQ8"/>
<feature type="compositionally biased region" description="Basic and acidic residues" evidence="1">
    <location>
        <begin position="39"/>
        <end position="78"/>
    </location>
</feature>
<proteinExistence type="predicted"/>
<evidence type="ECO:0000313" key="5">
    <source>
        <dbReference type="Proteomes" id="UP000799772"/>
    </source>
</evidence>
<organism evidence="4 5">
    <name type="scientific">Rhizodiscina lignyota</name>
    <dbReference type="NCBI Taxonomy" id="1504668"/>
    <lineage>
        <taxon>Eukaryota</taxon>
        <taxon>Fungi</taxon>
        <taxon>Dikarya</taxon>
        <taxon>Ascomycota</taxon>
        <taxon>Pezizomycotina</taxon>
        <taxon>Dothideomycetes</taxon>
        <taxon>Pleosporomycetidae</taxon>
        <taxon>Aulographales</taxon>
        <taxon>Rhizodiscinaceae</taxon>
        <taxon>Rhizodiscina</taxon>
    </lineage>
</organism>
<evidence type="ECO:0000256" key="1">
    <source>
        <dbReference type="SAM" id="MobiDB-lite"/>
    </source>
</evidence>